<proteinExistence type="predicted"/>
<dbReference type="AlphaFoldDB" id="A0A315UXM7"/>
<dbReference type="Proteomes" id="UP000250572">
    <property type="component" value="Unassembled WGS sequence"/>
</dbReference>
<reference evidence="2 3" key="1">
    <citation type="journal article" date="2018" name="G3 (Bethesda)">
        <title>A High-Quality Reference Genome for the Invasive Mosquitofish Gambusia affinis Using a Chicago Library.</title>
        <authorList>
            <person name="Hoffberg S.L."/>
            <person name="Troendle N.J."/>
            <person name="Glenn T.C."/>
            <person name="Mahmud O."/>
            <person name="Louha S."/>
            <person name="Chalopin D."/>
            <person name="Bennetzen J.L."/>
            <person name="Mauricio R."/>
        </authorList>
    </citation>
    <scope>NUCLEOTIDE SEQUENCE [LARGE SCALE GENOMIC DNA]</scope>
    <source>
        <strain evidence="2">NE01/NJP1002.9</strain>
        <tissue evidence="2">Muscle</tissue>
    </source>
</reference>
<protein>
    <submittedName>
        <fullName evidence="2">Uncharacterized protein</fullName>
    </submittedName>
</protein>
<evidence type="ECO:0000256" key="1">
    <source>
        <dbReference type="SAM" id="MobiDB-lite"/>
    </source>
</evidence>
<dbReference type="EMBL" id="NHOQ01002523">
    <property type="protein sequence ID" value="PWA16079.1"/>
    <property type="molecule type" value="Genomic_DNA"/>
</dbReference>
<name>A0A315UXM7_GAMAF</name>
<gene>
    <name evidence="2" type="ORF">CCH79_00016506</name>
</gene>
<feature type="compositionally biased region" description="Basic and acidic residues" evidence="1">
    <location>
        <begin position="64"/>
        <end position="75"/>
    </location>
</feature>
<sequence length="75" mass="8551">MVQTSPGLGRYLTDRTDTEQLRLNGWRRWRPTALLIPPPPLIREALNAGSPPPRLRGAPHISRKREEDEAQEEKG</sequence>
<evidence type="ECO:0000313" key="3">
    <source>
        <dbReference type="Proteomes" id="UP000250572"/>
    </source>
</evidence>
<feature type="region of interest" description="Disordered" evidence="1">
    <location>
        <begin position="44"/>
        <end position="75"/>
    </location>
</feature>
<organism evidence="2 3">
    <name type="scientific">Gambusia affinis</name>
    <name type="common">Western mosquitofish</name>
    <name type="synonym">Heterandria affinis</name>
    <dbReference type="NCBI Taxonomy" id="33528"/>
    <lineage>
        <taxon>Eukaryota</taxon>
        <taxon>Metazoa</taxon>
        <taxon>Chordata</taxon>
        <taxon>Craniata</taxon>
        <taxon>Vertebrata</taxon>
        <taxon>Euteleostomi</taxon>
        <taxon>Actinopterygii</taxon>
        <taxon>Neopterygii</taxon>
        <taxon>Teleostei</taxon>
        <taxon>Neoteleostei</taxon>
        <taxon>Acanthomorphata</taxon>
        <taxon>Ovalentaria</taxon>
        <taxon>Atherinomorphae</taxon>
        <taxon>Cyprinodontiformes</taxon>
        <taxon>Poeciliidae</taxon>
        <taxon>Poeciliinae</taxon>
        <taxon>Gambusia</taxon>
    </lineage>
</organism>
<evidence type="ECO:0000313" key="2">
    <source>
        <dbReference type="EMBL" id="PWA16079.1"/>
    </source>
</evidence>
<keyword evidence="3" id="KW-1185">Reference proteome</keyword>
<comment type="caution">
    <text evidence="2">The sequence shown here is derived from an EMBL/GenBank/DDBJ whole genome shotgun (WGS) entry which is preliminary data.</text>
</comment>
<accession>A0A315UXM7</accession>